<evidence type="ECO:0000313" key="3">
    <source>
        <dbReference type="Proteomes" id="UP000244912"/>
    </source>
</evidence>
<dbReference type="AlphaFoldDB" id="A0A2R8BXL1"/>
<protein>
    <recommendedName>
        <fullName evidence="4">FG-GAP repeat protein</fullName>
    </recommendedName>
</protein>
<dbReference type="EMBL" id="ONZF01000005">
    <property type="protein sequence ID" value="SPJ24816.1"/>
    <property type="molecule type" value="Genomic_DNA"/>
</dbReference>
<dbReference type="Proteomes" id="UP000244912">
    <property type="component" value="Unassembled WGS sequence"/>
</dbReference>
<feature type="signal peptide" evidence="1">
    <location>
        <begin position="1"/>
        <end position="17"/>
    </location>
</feature>
<dbReference type="RefSeq" id="WP_245897623.1">
    <property type="nucleotide sequence ID" value="NZ_ONZF01000005.1"/>
</dbReference>
<gene>
    <name evidence="2" type="ORF">PAA8504_02655</name>
</gene>
<evidence type="ECO:0008006" key="4">
    <source>
        <dbReference type="Google" id="ProtNLM"/>
    </source>
</evidence>
<accession>A0A2R8BXL1</accession>
<keyword evidence="3" id="KW-1185">Reference proteome</keyword>
<proteinExistence type="predicted"/>
<sequence length="145" mass="15521">MLRVAVCLIWLAGTAAADVVSAGYTGPTTRYDHGVLGDAVEWGALEMRTSDGRLVTVTLPETRVFEDTAPRLSDLDGDGAAEVIAVETDLRLGARLSIYDESGLVAATEFIGQTHAGWPLRGPPIWMGTAGSNWPMWTDLIWFGG</sequence>
<keyword evidence="1" id="KW-0732">Signal</keyword>
<feature type="chain" id="PRO_5015352679" description="FG-GAP repeat protein" evidence="1">
    <location>
        <begin position="18"/>
        <end position="145"/>
    </location>
</feature>
<name>A0A2R8BXL1_9RHOB</name>
<reference evidence="2 3" key="1">
    <citation type="submission" date="2018-03" db="EMBL/GenBank/DDBJ databases">
        <authorList>
            <person name="Keele B.F."/>
        </authorList>
    </citation>
    <scope>NUCLEOTIDE SEQUENCE [LARGE SCALE GENOMIC DNA]</scope>
    <source>
        <strain evidence="2 3">CECT 8504</strain>
    </source>
</reference>
<organism evidence="2 3">
    <name type="scientific">Palleronia abyssalis</name>
    <dbReference type="NCBI Taxonomy" id="1501240"/>
    <lineage>
        <taxon>Bacteria</taxon>
        <taxon>Pseudomonadati</taxon>
        <taxon>Pseudomonadota</taxon>
        <taxon>Alphaproteobacteria</taxon>
        <taxon>Rhodobacterales</taxon>
        <taxon>Roseobacteraceae</taxon>
        <taxon>Palleronia</taxon>
    </lineage>
</organism>
<evidence type="ECO:0000256" key="1">
    <source>
        <dbReference type="SAM" id="SignalP"/>
    </source>
</evidence>
<evidence type="ECO:0000313" key="2">
    <source>
        <dbReference type="EMBL" id="SPJ24816.1"/>
    </source>
</evidence>